<keyword evidence="3" id="KW-1185">Reference proteome</keyword>
<dbReference type="EMBL" id="JACHJB010000001">
    <property type="protein sequence ID" value="MBB6343776.1"/>
    <property type="molecule type" value="Genomic_DNA"/>
</dbReference>
<evidence type="ECO:0000256" key="1">
    <source>
        <dbReference type="SAM" id="MobiDB-lite"/>
    </source>
</evidence>
<dbReference type="Proteomes" id="UP000583800">
    <property type="component" value="Unassembled WGS sequence"/>
</dbReference>
<reference evidence="2 3" key="1">
    <citation type="submission" date="2020-08" db="EMBL/GenBank/DDBJ databases">
        <title>Sequencing the genomes of 1000 actinobacteria strains.</title>
        <authorList>
            <person name="Klenk H.-P."/>
        </authorList>
    </citation>
    <scope>NUCLEOTIDE SEQUENCE [LARGE SCALE GENOMIC DNA]</scope>
    <source>
        <strain evidence="2 3">DSM 45913</strain>
    </source>
</reference>
<organism evidence="2 3">
    <name type="scientific">Nonomuraea muscovyensis</name>
    <dbReference type="NCBI Taxonomy" id="1124761"/>
    <lineage>
        <taxon>Bacteria</taxon>
        <taxon>Bacillati</taxon>
        <taxon>Actinomycetota</taxon>
        <taxon>Actinomycetes</taxon>
        <taxon>Streptosporangiales</taxon>
        <taxon>Streptosporangiaceae</taxon>
        <taxon>Nonomuraea</taxon>
    </lineage>
</organism>
<dbReference type="RefSeq" id="WP_185082000.1">
    <property type="nucleotide sequence ID" value="NZ_JACHJB010000001.1"/>
</dbReference>
<name>A0A7X0EWM3_9ACTN</name>
<proteinExistence type="predicted"/>
<evidence type="ECO:0000313" key="2">
    <source>
        <dbReference type="EMBL" id="MBB6343776.1"/>
    </source>
</evidence>
<comment type="caution">
    <text evidence="2">The sequence shown here is derived from an EMBL/GenBank/DDBJ whole genome shotgun (WGS) entry which is preliminary data.</text>
</comment>
<dbReference type="AlphaFoldDB" id="A0A7X0EWM3"/>
<sequence>MDEQPAPTTDMSQLIRELAHRGPQQRTAIAHELYRQARLTPKHDNAEPADNSEDNADA</sequence>
<protein>
    <submittedName>
        <fullName evidence="2">Uncharacterized protein</fullName>
    </submittedName>
</protein>
<gene>
    <name evidence="2" type="ORF">FHU36_000285</name>
</gene>
<feature type="region of interest" description="Disordered" evidence="1">
    <location>
        <begin position="36"/>
        <end position="58"/>
    </location>
</feature>
<evidence type="ECO:0000313" key="3">
    <source>
        <dbReference type="Proteomes" id="UP000583800"/>
    </source>
</evidence>
<accession>A0A7X0EWM3</accession>